<evidence type="ECO:0000313" key="1">
    <source>
        <dbReference type="EMBL" id="KYN18279.1"/>
    </source>
</evidence>
<name>A0A195E074_9HYME</name>
<keyword evidence="2" id="KW-1185">Reference proteome</keyword>
<dbReference type="EMBL" id="KQ979999">
    <property type="protein sequence ID" value="KYN18279.1"/>
    <property type="molecule type" value="Genomic_DNA"/>
</dbReference>
<accession>A0A195E074</accession>
<sequence>MRKMRCGPTEAAMKRDADTVAEYERANWQSVTASTASWYEIYFPRGLYQASLGSFPQNRYIDTIVHEVMKWQHGVSRGRERGEERERERDMKQNIGIYCTVNVLGNIGNLVHKLYAWLNSPVFVVGRLGNKSLDELVEADPDPTRKEKDSEYLYLVTLFVRRGLERPRGGYRFMVFVYARGGEGEPRRMPKSARGDEQEKRCVRSHFFLPPDNKRVMPAPPADWSTRANGAVRLAEAADDPIRVRADLTPTPPRSSSSLSHDSLVALRRRFRSRLRRS</sequence>
<dbReference type="Proteomes" id="UP000078492">
    <property type="component" value="Unassembled WGS sequence"/>
</dbReference>
<organism evidence="1 2">
    <name type="scientific">Trachymyrmex cornetzi</name>
    <dbReference type="NCBI Taxonomy" id="471704"/>
    <lineage>
        <taxon>Eukaryota</taxon>
        <taxon>Metazoa</taxon>
        <taxon>Ecdysozoa</taxon>
        <taxon>Arthropoda</taxon>
        <taxon>Hexapoda</taxon>
        <taxon>Insecta</taxon>
        <taxon>Pterygota</taxon>
        <taxon>Neoptera</taxon>
        <taxon>Endopterygota</taxon>
        <taxon>Hymenoptera</taxon>
        <taxon>Apocrita</taxon>
        <taxon>Aculeata</taxon>
        <taxon>Formicoidea</taxon>
        <taxon>Formicidae</taxon>
        <taxon>Myrmicinae</taxon>
        <taxon>Trachymyrmex</taxon>
    </lineage>
</organism>
<evidence type="ECO:0000313" key="2">
    <source>
        <dbReference type="Proteomes" id="UP000078492"/>
    </source>
</evidence>
<dbReference type="AlphaFoldDB" id="A0A195E074"/>
<reference evidence="1 2" key="1">
    <citation type="submission" date="2015-09" db="EMBL/GenBank/DDBJ databases">
        <title>Trachymyrmex cornetzi WGS genome.</title>
        <authorList>
            <person name="Nygaard S."/>
            <person name="Hu H."/>
            <person name="Boomsma J."/>
            <person name="Zhang G."/>
        </authorList>
    </citation>
    <scope>NUCLEOTIDE SEQUENCE [LARGE SCALE GENOMIC DNA]</scope>
    <source>
        <strain evidence="1">Tcor2-1</strain>
        <tissue evidence="1">Whole body</tissue>
    </source>
</reference>
<gene>
    <name evidence="1" type="ORF">ALC57_09386</name>
</gene>
<protein>
    <submittedName>
        <fullName evidence="1">Uncharacterized protein</fullName>
    </submittedName>
</protein>
<proteinExistence type="predicted"/>